<name>A0A1M7HFC4_9GAMM</name>
<evidence type="ECO:0000256" key="8">
    <source>
        <dbReference type="SAM" id="MobiDB-lite"/>
    </source>
</evidence>
<dbReference type="GO" id="GO:0005886">
    <property type="term" value="C:plasma membrane"/>
    <property type="evidence" value="ECO:0007669"/>
    <property type="project" value="UniProtKB-SubCell"/>
</dbReference>
<keyword evidence="9" id="KW-0282">Flagellum</keyword>
<reference evidence="9 10" key="1">
    <citation type="submission" date="2016-11" db="EMBL/GenBank/DDBJ databases">
        <authorList>
            <person name="Jaros S."/>
            <person name="Januszkiewicz K."/>
            <person name="Wedrychowicz H."/>
        </authorList>
    </citation>
    <scope>NUCLEOTIDE SEQUENCE [LARGE SCALE GENOMIC DNA]</scope>
    <source>
        <strain evidence="9 10">ACAM 12</strain>
    </source>
</reference>
<dbReference type="EMBL" id="LT670847">
    <property type="protein sequence ID" value="SHM27185.1"/>
    <property type="molecule type" value="Genomic_DNA"/>
</dbReference>
<dbReference type="NCBIfam" id="TIGR03500">
    <property type="entry name" value="FliO_TIGR"/>
    <property type="match status" value="1"/>
</dbReference>
<evidence type="ECO:0000313" key="10">
    <source>
        <dbReference type="Proteomes" id="UP000190911"/>
    </source>
</evidence>
<accession>A0A1M7HFC4</accession>
<keyword evidence="3 7" id="KW-1133">Transmembrane helix</keyword>
<feature type="transmembrane region" description="Helical" evidence="7">
    <location>
        <begin position="20"/>
        <end position="47"/>
    </location>
</feature>
<keyword evidence="10" id="KW-1185">Reference proteome</keyword>
<protein>
    <recommendedName>
        <fullName evidence="7">Flagellar protein</fullName>
    </recommendedName>
</protein>
<dbReference type="AlphaFoldDB" id="A0A1M7HFC4"/>
<dbReference type="InterPro" id="IPR022781">
    <property type="entry name" value="Flagellar_biosynth_FliO"/>
</dbReference>
<evidence type="ECO:0000256" key="3">
    <source>
        <dbReference type="ARBA" id="ARBA00022989"/>
    </source>
</evidence>
<dbReference type="PANTHER" id="PTHR38766">
    <property type="entry name" value="FLAGELLAR PROTEIN FLIO"/>
    <property type="match status" value="1"/>
</dbReference>
<evidence type="ECO:0000256" key="5">
    <source>
        <dbReference type="ARBA" id="ARBA00023143"/>
    </source>
</evidence>
<evidence type="ECO:0000256" key="2">
    <source>
        <dbReference type="ARBA" id="ARBA00022692"/>
    </source>
</evidence>
<gene>
    <name evidence="9" type="ORF">SAMN05878437_2102</name>
</gene>
<keyword evidence="2 7" id="KW-0812">Transmembrane</keyword>
<evidence type="ECO:0000256" key="1">
    <source>
        <dbReference type="ARBA" id="ARBA00022475"/>
    </source>
</evidence>
<keyword evidence="1 7" id="KW-1003">Cell membrane</keyword>
<dbReference type="GO" id="GO:0009425">
    <property type="term" value="C:bacterial-type flagellum basal body"/>
    <property type="evidence" value="ECO:0007669"/>
    <property type="project" value="UniProtKB-SubCell"/>
</dbReference>
<feature type="region of interest" description="Disordered" evidence="8">
    <location>
        <begin position="96"/>
        <end position="148"/>
    </location>
</feature>
<evidence type="ECO:0000256" key="7">
    <source>
        <dbReference type="RuleBase" id="RU362064"/>
    </source>
</evidence>
<keyword evidence="4 7" id="KW-0472">Membrane</keyword>
<dbReference type="PANTHER" id="PTHR38766:SF1">
    <property type="entry name" value="FLAGELLAR PROTEIN FLIO"/>
    <property type="match status" value="1"/>
</dbReference>
<evidence type="ECO:0000313" key="9">
    <source>
        <dbReference type="EMBL" id="SHM27185.1"/>
    </source>
</evidence>
<comment type="similarity">
    <text evidence="6 7">Belongs to the FliO/MopB family.</text>
</comment>
<dbReference type="InParanoid" id="A0A1M7HFC4"/>
<comment type="subcellular location">
    <subcellularLocation>
        <location evidence="7">Cell membrane</location>
    </subcellularLocation>
    <subcellularLocation>
        <location evidence="7">Bacterial flagellum basal body</location>
    </subcellularLocation>
</comment>
<dbReference type="InterPro" id="IPR052205">
    <property type="entry name" value="FliO/MopB"/>
</dbReference>
<dbReference type="Proteomes" id="UP000190911">
    <property type="component" value="Chromosome I"/>
</dbReference>
<evidence type="ECO:0000256" key="4">
    <source>
        <dbReference type="ARBA" id="ARBA00023136"/>
    </source>
</evidence>
<sequence>MSADTASSDTLNAVGSSDALLGMAALGKTAAALAFVIALILVCTVLLKRFNKRQAKHGAHLEVISSTAVGTRERVVIVELDGTWLVLGVGNGRVNKLHERPAPAQTPHSAPPPASGFSARFAQALRQSGHASRPADPGSPRSTTHTSL</sequence>
<evidence type="ECO:0000256" key="6">
    <source>
        <dbReference type="ARBA" id="ARBA00037937"/>
    </source>
</evidence>
<dbReference type="Pfam" id="PF04347">
    <property type="entry name" value="FliO"/>
    <property type="match status" value="1"/>
</dbReference>
<dbReference type="GO" id="GO:0044781">
    <property type="term" value="P:bacterial-type flagellum organization"/>
    <property type="evidence" value="ECO:0007669"/>
    <property type="project" value="UniProtKB-UniRule"/>
</dbReference>
<keyword evidence="9" id="KW-0966">Cell projection</keyword>
<dbReference type="RefSeq" id="WP_079553448.1">
    <property type="nucleotide sequence ID" value="NZ_LT670847.1"/>
</dbReference>
<proteinExistence type="inferred from homology"/>
<organism evidence="9 10">
    <name type="scientific">Vreelandella subglaciescola</name>
    <dbReference type="NCBI Taxonomy" id="29571"/>
    <lineage>
        <taxon>Bacteria</taxon>
        <taxon>Pseudomonadati</taxon>
        <taxon>Pseudomonadota</taxon>
        <taxon>Gammaproteobacteria</taxon>
        <taxon>Oceanospirillales</taxon>
        <taxon>Halomonadaceae</taxon>
        <taxon>Vreelandella</taxon>
    </lineage>
</organism>
<keyword evidence="5 7" id="KW-0975">Bacterial flagellum</keyword>
<dbReference type="OrthoDB" id="6897726at2"/>
<dbReference type="FunCoup" id="A0A1M7HFC4">
    <property type="interactions" value="43"/>
</dbReference>
<dbReference type="STRING" id="29571.SAMN05878437_2102"/>
<keyword evidence="9" id="KW-0969">Cilium</keyword>